<name>A0ABV2AGN4_9EUKA</name>
<dbReference type="Proteomes" id="UP001439008">
    <property type="component" value="Unassembled WGS sequence"/>
</dbReference>
<sequence>MFLCLDASKLIIYVFDASNLNLLRTASMLQTDMLQNIKKRDIRDEMKRVIKQFNEKINNISMLECCDFEEKEFKGVVSETKSIADKYGFTVENMSLPTSEKYILVYYNNGDIKKFVVIGGKRKIKIRKFLHKFFK</sequence>
<evidence type="ECO:0000313" key="1">
    <source>
        <dbReference type="EMBL" id="MES1918548.1"/>
    </source>
</evidence>
<comment type="caution">
    <text evidence="1">The sequence shown here is derived from an EMBL/GenBank/DDBJ whole genome shotgun (WGS) entry which is preliminary data.</text>
</comment>
<proteinExistence type="predicted"/>
<gene>
    <name evidence="1" type="ORF">MHBO_000503</name>
</gene>
<accession>A0ABV2AGN4</accession>
<reference evidence="1 2" key="1">
    <citation type="journal article" date="2024" name="BMC Biol.">
        <title>Comparative genomics of Ascetosporea gives new insight into the evolutionary basis for animal parasitism in Rhizaria.</title>
        <authorList>
            <person name="Hiltunen Thoren M."/>
            <person name="Onut-Brannstrom I."/>
            <person name="Alfjorden A."/>
            <person name="Peckova H."/>
            <person name="Swords F."/>
            <person name="Hooper C."/>
            <person name="Holzer A.S."/>
            <person name="Bass D."/>
            <person name="Burki F."/>
        </authorList>
    </citation>
    <scope>NUCLEOTIDE SEQUENCE [LARGE SCALE GENOMIC DNA]</scope>
    <source>
        <strain evidence="1">20-A016</strain>
    </source>
</reference>
<dbReference type="EMBL" id="JBDODL010000081">
    <property type="protein sequence ID" value="MES1918548.1"/>
    <property type="molecule type" value="Genomic_DNA"/>
</dbReference>
<keyword evidence="2" id="KW-1185">Reference proteome</keyword>
<organism evidence="1 2">
    <name type="scientific">Bonamia ostreae</name>
    <dbReference type="NCBI Taxonomy" id="126728"/>
    <lineage>
        <taxon>Eukaryota</taxon>
        <taxon>Sar</taxon>
        <taxon>Rhizaria</taxon>
        <taxon>Endomyxa</taxon>
        <taxon>Ascetosporea</taxon>
        <taxon>Haplosporida</taxon>
        <taxon>Bonamia</taxon>
    </lineage>
</organism>
<evidence type="ECO:0000313" key="2">
    <source>
        <dbReference type="Proteomes" id="UP001439008"/>
    </source>
</evidence>
<protein>
    <submittedName>
        <fullName evidence="1">Uncharacterized protein</fullName>
    </submittedName>
</protein>